<dbReference type="Pfam" id="PF08204">
    <property type="entry name" value="V-set_CD47"/>
    <property type="match status" value="1"/>
</dbReference>
<keyword evidence="3" id="KW-1003">Cell membrane</keyword>
<evidence type="ECO:0000256" key="10">
    <source>
        <dbReference type="ARBA" id="ARBA00023157"/>
    </source>
</evidence>
<evidence type="ECO:0000256" key="1">
    <source>
        <dbReference type="ARBA" id="ARBA00004651"/>
    </source>
</evidence>
<feature type="transmembrane region" description="Helical" evidence="15">
    <location>
        <begin position="209"/>
        <end position="230"/>
    </location>
</feature>
<dbReference type="InterPro" id="IPR013783">
    <property type="entry name" value="Ig-like_fold"/>
</dbReference>
<feature type="chain" id="PRO_5029543636" description="Leukocyte surface antigen CD47" evidence="16">
    <location>
        <begin position="19"/>
        <end position="324"/>
    </location>
</feature>
<evidence type="ECO:0000256" key="2">
    <source>
        <dbReference type="ARBA" id="ARBA00015454"/>
    </source>
</evidence>
<evidence type="ECO:0000256" key="9">
    <source>
        <dbReference type="ARBA" id="ARBA00023136"/>
    </source>
</evidence>
<dbReference type="GO" id="GO:0022409">
    <property type="term" value="P:positive regulation of cell-cell adhesion"/>
    <property type="evidence" value="ECO:0007669"/>
    <property type="project" value="InterPro"/>
</dbReference>
<dbReference type="AlphaFoldDB" id="A0A7J8A5D2"/>
<feature type="transmembrane region" description="Helical" evidence="15">
    <location>
        <begin position="271"/>
        <end position="290"/>
    </location>
</feature>
<feature type="transmembrane region" description="Helical" evidence="15">
    <location>
        <begin position="142"/>
        <end position="164"/>
    </location>
</feature>
<feature type="transmembrane region" description="Helical" evidence="15">
    <location>
        <begin position="176"/>
        <end position="197"/>
    </location>
</feature>
<dbReference type="InterPro" id="IPR013147">
    <property type="entry name" value="CD47-like_TM"/>
</dbReference>
<feature type="transmembrane region" description="Helical" evidence="15">
    <location>
        <begin position="237"/>
        <end position="259"/>
    </location>
</feature>
<evidence type="ECO:0000256" key="16">
    <source>
        <dbReference type="SAM" id="SignalP"/>
    </source>
</evidence>
<accession>A0A7J8A5D2</accession>
<name>A0A7J8A5D2_PIPKU</name>
<dbReference type="Gene3D" id="2.60.40.10">
    <property type="entry name" value="Immunoglobulins"/>
    <property type="match status" value="1"/>
</dbReference>
<evidence type="ECO:0000256" key="4">
    <source>
        <dbReference type="ARBA" id="ARBA00022553"/>
    </source>
</evidence>
<keyword evidence="9 15" id="KW-0472">Membrane</keyword>
<dbReference type="InterPro" id="IPR006704">
    <property type="entry name" value="CD47"/>
</dbReference>
<sequence length="324" mass="35648">MWPLLVLLLLGSASRGSAQLIFNITKFVDYTTCNQTVVIPCIVNNVEAKSLREMFVKWKFRDIYFFSYNGEKNESKPSNSNFSSAYIVPEALLSGIASLKMDKSQAVPGNYTCEVTELTREGETTIELKYRVVSWFSPNENILIVIFPMLAVLLFWGQFGIVTLKYNASVTKEKTILLFVAGLVLTTFVIVGAILFVPGEYSTKRASGLGLIVVPTVILILLQYSVFMIAPAIGMSSFSITILILQVLGFVLSVVGLSLCVSECTPMHGPLLISGLGIIALAELLGLVYMKFVASNQRAIQPPRKAVEEPLNAFKESKGMMNDE</sequence>
<evidence type="ECO:0000256" key="14">
    <source>
        <dbReference type="ARBA" id="ARBA00033289"/>
    </source>
</evidence>
<evidence type="ECO:0000256" key="5">
    <source>
        <dbReference type="ARBA" id="ARBA00022692"/>
    </source>
</evidence>
<keyword evidence="19" id="KW-1185">Reference proteome</keyword>
<evidence type="ECO:0000256" key="3">
    <source>
        <dbReference type="ARBA" id="ARBA00022475"/>
    </source>
</evidence>
<keyword evidence="13" id="KW-0393">Immunoglobulin domain</keyword>
<evidence type="ECO:0000313" key="19">
    <source>
        <dbReference type="Proteomes" id="UP000558488"/>
    </source>
</evidence>
<keyword evidence="11" id="KW-0325">Glycoprotein</keyword>
<evidence type="ECO:0000256" key="15">
    <source>
        <dbReference type="SAM" id="Phobius"/>
    </source>
</evidence>
<comment type="caution">
    <text evidence="18">The sequence shown here is derived from an EMBL/GenBank/DDBJ whole genome shotgun (WGS) entry which is preliminary data.</text>
</comment>
<organism evidence="18 19">
    <name type="scientific">Pipistrellus kuhlii</name>
    <name type="common">Kuhl's pipistrelle</name>
    <dbReference type="NCBI Taxonomy" id="59472"/>
    <lineage>
        <taxon>Eukaryota</taxon>
        <taxon>Metazoa</taxon>
        <taxon>Chordata</taxon>
        <taxon>Craniata</taxon>
        <taxon>Vertebrata</taxon>
        <taxon>Euteleostomi</taxon>
        <taxon>Mammalia</taxon>
        <taxon>Eutheria</taxon>
        <taxon>Laurasiatheria</taxon>
        <taxon>Chiroptera</taxon>
        <taxon>Yangochiroptera</taxon>
        <taxon>Vespertilionidae</taxon>
        <taxon>Pipistrellus</taxon>
    </lineage>
</organism>
<feature type="signal peptide" evidence="16">
    <location>
        <begin position="1"/>
        <end position="18"/>
    </location>
</feature>
<comment type="subcellular location">
    <subcellularLocation>
        <location evidence="1">Cell membrane</location>
        <topology evidence="1">Multi-pass membrane protein</topology>
    </subcellularLocation>
</comment>
<protein>
    <recommendedName>
        <fullName evidence="2">Leukocyte surface antigen CD47</fullName>
    </recommendedName>
    <alternativeName>
        <fullName evidence="14">Integrin-associated protein</fullName>
    </alternativeName>
</protein>
<keyword evidence="12" id="KW-0873">Pyrrolidone carboxylic acid</keyword>
<dbReference type="GO" id="GO:0007155">
    <property type="term" value="P:cell adhesion"/>
    <property type="evidence" value="ECO:0007669"/>
    <property type="project" value="UniProtKB-KW"/>
</dbReference>
<evidence type="ECO:0000256" key="13">
    <source>
        <dbReference type="ARBA" id="ARBA00023319"/>
    </source>
</evidence>
<evidence type="ECO:0000313" key="18">
    <source>
        <dbReference type="EMBL" id="KAF6381469.1"/>
    </source>
</evidence>
<dbReference type="GO" id="GO:0005886">
    <property type="term" value="C:plasma membrane"/>
    <property type="evidence" value="ECO:0007669"/>
    <property type="project" value="UniProtKB-SubCell"/>
</dbReference>
<evidence type="ECO:0000256" key="11">
    <source>
        <dbReference type="ARBA" id="ARBA00023180"/>
    </source>
</evidence>
<reference evidence="18 19" key="1">
    <citation type="journal article" date="2020" name="Nature">
        <title>Six reference-quality genomes reveal evolution of bat adaptations.</title>
        <authorList>
            <person name="Jebb D."/>
            <person name="Huang Z."/>
            <person name="Pippel M."/>
            <person name="Hughes G.M."/>
            <person name="Lavrichenko K."/>
            <person name="Devanna P."/>
            <person name="Winkler S."/>
            <person name="Jermiin L.S."/>
            <person name="Skirmuntt E.C."/>
            <person name="Katzourakis A."/>
            <person name="Burkitt-Gray L."/>
            <person name="Ray D.A."/>
            <person name="Sullivan K.A.M."/>
            <person name="Roscito J.G."/>
            <person name="Kirilenko B.M."/>
            <person name="Davalos L.M."/>
            <person name="Corthals A.P."/>
            <person name="Power M.L."/>
            <person name="Jones G."/>
            <person name="Ransome R.D."/>
            <person name="Dechmann D.K.N."/>
            <person name="Locatelli A.G."/>
            <person name="Puechmaille S.J."/>
            <person name="Fedrigo O."/>
            <person name="Jarvis E.D."/>
            <person name="Hiller M."/>
            <person name="Vernes S.C."/>
            <person name="Myers E.W."/>
            <person name="Teeling E.C."/>
        </authorList>
    </citation>
    <scope>NUCLEOTIDE SEQUENCE [LARGE SCALE GENOMIC DNA]</scope>
    <source>
        <strain evidence="18">MPipKuh1</strain>
        <tissue evidence="18">Flight muscle</tissue>
    </source>
</reference>
<dbReference type="PROSITE" id="PS50835">
    <property type="entry name" value="IG_LIKE"/>
    <property type="match status" value="1"/>
</dbReference>
<keyword evidence="6 16" id="KW-0732">Signal</keyword>
<dbReference type="CDD" id="cd16090">
    <property type="entry name" value="IgV_CD47"/>
    <property type="match status" value="1"/>
</dbReference>
<evidence type="ECO:0000256" key="7">
    <source>
        <dbReference type="ARBA" id="ARBA00022889"/>
    </source>
</evidence>
<keyword evidence="10" id="KW-1015">Disulfide bond</keyword>
<dbReference type="OrthoDB" id="9447188at2759"/>
<dbReference type="EMBL" id="JACAGB010000002">
    <property type="protein sequence ID" value="KAF6381469.1"/>
    <property type="molecule type" value="Genomic_DNA"/>
</dbReference>
<evidence type="ECO:0000256" key="12">
    <source>
        <dbReference type="ARBA" id="ARBA00023283"/>
    </source>
</evidence>
<evidence type="ECO:0000259" key="17">
    <source>
        <dbReference type="PROSITE" id="PS50835"/>
    </source>
</evidence>
<dbReference type="PANTHER" id="PTHR10613">
    <property type="entry name" value="LEUKOCYTE SURFACE ANTIGEN CD47"/>
    <property type="match status" value="1"/>
</dbReference>
<keyword evidence="8 15" id="KW-1133">Transmembrane helix</keyword>
<dbReference type="GO" id="GO:0070053">
    <property type="term" value="F:thrombospondin receptor activity"/>
    <property type="evidence" value="ECO:0007669"/>
    <property type="project" value="InterPro"/>
</dbReference>
<keyword evidence="7" id="KW-0130">Cell adhesion</keyword>
<dbReference type="InterPro" id="IPR007110">
    <property type="entry name" value="Ig-like_dom"/>
</dbReference>
<dbReference type="GO" id="GO:0050729">
    <property type="term" value="P:positive regulation of inflammatory response"/>
    <property type="evidence" value="ECO:0007669"/>
    <property type="project" value="InterPro"/>
</dbReference>
<dbReference type="InterPro" id="IPR037805">
    <property type="entry name" value="IgV_CD47"/>
</dbReference>
<dbReference type="Proteomes" id="UP000558488">
    <property type="component" value="Unassembled WGS sequence"/>
</dbReference>
<feature type="domain" description="Ig-like" evidence="17">
    <location>
        <begin position="34"/>
        <end position="125"/>
    </location>
</feature>
<dbReference type="GO" id="GO:0050766">
    <property type="term" value="P:positive regulation of phagocytosis"/>
    <property type="evidence" value="ECO:0007669"/>
    <property type="project" value="InterPro"/>
</dbReference>
<dbReference type="PANTHER" id="PTHR10613:SF0">
    <property type="entry name" value="LEUKOCYTE SURFACE ANTIGEN CD47"/>
    <property type="match status" value="1"/>
</dbReference>
<dbReference type="InterPro" id="IPR013270">
    <property type="entry name" value="CD47_Vset"/>
</dbReference>
<evidence type="ECO:0000256" key="8">
    <source>
        <dbReference type="ARBA" id="ARBA00022989"/>
    </source>
</evidence>
<evidence type="ECO:0000256" key="6">
    <source>
        <dbReference type="ARBA" id="ARBA00022729"/>
    </source>
</evidence>
<keyword evidence="5 15" id="KW-0812">Transmembrane</keyword>
<proteinExistence type="predicted"/>
<gene>
    <name evidence="18" type="ORF">mPipKuh1_002424</name>
</gene>
<dbReference type="GO" id="GO:0070062">
    <property type="term" value="C:extracellular exosome"/>
    <property type="evidence" value="ECO:0007669"/>
    <property type="project" value="TreeGrafter"/>
</dbReference>
<dbReference type="Pfam" id="PF04549">
    <property type="entry name" value="CD47"/>
    <property type="match status" value="1"/>
</dbReference>
<keyword evidence="4" id="KW-0597">Phosphoprotein</keyword>